<dbReference type="Pfam" id="PF08955">
    <property type="entry name" value="BofC_C"/>
    <property type="match status" value="1"/>
</dbReference>
<keyword evidence="1" id="KW-1133">Transmembrane helix</keyword>
<evidence type="ECO:0000313" key="4">
    <source>
        <dbReference type="Proteomes" id="UP000198847"/>
    </source>
</evidence>
<feature type="domain" description="Bypass of forespore C C-terminal" evidence="2">
    <location>
        <begin position="124"/>
        <end position="189"/>
    </location>
</feature>
<keyword evidence="1" id="KW-0812">Transmembrane</keyword>
<feature type="transmembrane region" description="Helical" evidence="1">
    <location>
        <begin position="12"/>
        <end position="32"/>
    </location>
</feature>
<keyword evidence="1" id="KW-0472">Membrane</keyword>
<sequence>MLPFSKFTGKLKIIGLVGGMLVAAGLGFYLYVHPNAFHKPDIIQDAEVSKPESKIKINTETALVQHILYTKCNDEEVLQTKAPDTMAGFTLAQVQQVYPGWTINKFDTAEVDMTLKVDSYCREHANNMFLGIKDGHVAVFYGKPGPKAIVKEVTSIPVNRLMEQDLAELRQGLVVNSKEEMLRTIEGLQSR</sequence>
<dbReference type="Gene3D" id="3.30.70.1740">
    <property type="entry name" value="Bypass-of-forespore C, C-terminal domain"/>
    <property type="match status" value="1"/>
</dbReference>
<dbReference type="Proteomes" id="UP000198847">
    <property type="component" value="Unassembled WGS sequence"/>
</dbReference>
<reference evidence="3 4" key="1">
    <citation type="submission" date="2016-10" db="EMBL/GenBank/DDBJ databases">
        <authorList>
            <person name="de Groot N.N."/>
        </authorList>
    </citation>
    <scope>NUCLEOTIDE SEQUENCE [LARGE SCALE GENOMIC DNA]</scope>
    <source>
        <strain evidence="3 4">DSM 13305</strain>
    </source>
</reference>
<evidence type="ECO:0000313" key="3">
    <source>
        <dbReference type="EMBL" id="SEO34596.1"/>
    </source>
</evidence>
<dbReference type="AlphaFoldDB" id="A0A1H8NY75"/>
<dbReference type="RefSeq" id="WP_091743587.1">
    <property type="nucleotide sequence ID" value="NZ_FODY01000001.1"/>
</dbReference>
<name>A0A1H8NY75_9FIRM</name>
<proteinExistence type="predicted"/>
<protein>
    <submittedName>
        <fullName evidence="3">BofC C-terminal domain-containing protein</fullName>
    </submittedName>
</protein>
<evidence type="ECO:0000256" key="1">
    <source>
        <dbReference type="SAM" id="Phobius"/>
    </source>
</evidence>
<dbReference type="STRING" id="112903.SAMN04490178_101274"/>
<dbReference type="InterPro" id="IPR038117">
    <property type="entry name" value="BofC_C_sf"/>
</dbReference>
<keyword evidence="4" id="KW-1185">Reference proteome</keyword>
<dbReference type="EMBL" id="FODY01000001">
    <property type="protein sequence ID" value="SEO34596.1"/>
    <property type="molecule type" value="Genomic_DNA"/>
</dbReference>
<gene>
    <name evidence="3" type="ORF">SAMN04490178_101274</name>
</gene>
<dbReference type="InterPro" id="IPR015050">
    <property type="entry name" value="BofC_C"/>
</dbReference>
<dbReference type="OrthoDB" id="2082016at2"/>
<accession>A0A1H8NY75</accession>
<organism evidence="3 4">
    <name type="scientific">Propionispora vibrioides</name>
    <dbReference type="NCBI Taxonomy" id="112903"/>
    <lineage>
        <taxon>Bacteria</taxon>
        <taxon>Bacillati</taxon>
        <taxon>Bacillota</taxon>
        <taxon>Negativicutes</taxon>
        <taxon>Selenomonadales</taxon>
        <taxon>Sporomusaceae</taxon>
        <taxon>Propionispora</taxon>
    </lineage>
</organism>
<evidence type="ECO:0000259" key="2">
    <source>
        <dbReference type="Pfam" id="PF08955"/>
    </source>
</evidence>